<sequence length="64" mass="7446">MQHALILLVLSVSLLLMYSLIYSISRFVKTKDASERTYWRKTILIMFTCFIISGVLSGWLLVYV</sequence>
<protein>
    <submittedName>
        <fullName evidence="2">Uncharacterized protein</fullName>
    </submittedName>
</protein>
<gene>
    <name evidence="2" type="ordered locus">BpOF4_11485</name>
</gene>
<keyword evidence="1" id="KW-0472">Membrane</keyword>
<accession>D3FVE9</accession>
<evidence type="ECO:0000313" key="2">
    <source>
        <dbReference type="EMBL" id="ADC50350.1"/>
    </source>
</evidence>
<dbReference type="EMBL" id="CP001878">
    <property type="protein sequence ID" value="ADC50350.1"/>
    <property type="molecule type" value="Genomic_DNA"/>
</dbReference>
<reference evidence="2 3" key="1">
    <citation type="journal article" date="2011" name="Environ. Microbiol.">
        <title>Genome of alkaliphilic Bacillus pseudofirmus OF4 reveals adaptations that support the ability to grow in an external pH range from 7.5 to 11.4.</title>
        <authorList>
            <person name="Janto B."/>
            <person name="Ahmed A."/>
            <person name="Ito M."/>
            <person name="Liu J."/>
            <person name="Hicks D.B."/>
            <person name="Pagni S."/>
            <person name="Fackelmayer O.J."/>
            <person name="Smith T.A."/>
            <person name="Earl J."/>
            <person name="Elbourne L.D."/>
            <person name="Hassan K."/>
            <person name="Paulsen I.T."/>
            <person name="Kolsto A.B."/>
            <person name="Tourasse N.J."/>
            <person name="Ehrlich G.D."/>
            <person name="Boissy R."/>
            <person name="Ivey D.M."/>
            <person name="Li G."/>
            <person name="Xue Y."/>
            <person name="Ma Y."/>
            <person name="Hu F.Z."/>
            <person name="Krulwich T.A."/>
        </authorList>
    </citation>
    <scope>NUCLEOTIDE SEQUENCE [LARGE SCALE GENOMIC DNA]</scope>
    <source>
        <strain evidence="3">ATCC BAA-2126 / JCM 17055 / OF4</strain>
    </source>
</reference>
<proteinExistence type="predicted"/>
<name>D3FVE9_ALKPO</name>
<dbReference type="AlphaFoldDB" id="D3FVE9"/>
<keyword evidence="3" id="KW-1185">Reference proteome</keyword>
<evidence type="ECO:0000313" key="3">
    <source>
        <dbReference type="Proteomes" id="UP000001544"/>
    </source>
</evidence>
<keyword evidence="1" id="KW-0812">Transmembrane</keyword>
<feature type="transmembrane region" description="Helical" evidence="1">
    <location>
        <begin position="6"/>
        <end position="24"/>
    </location>
</feature>
<feature type="transmembrane region" description="Helical" evidence="1">
    <location>
        <begin position="44"/>
        <end position="62"/>
    </location>
</feature>
<dbReference type="KEGG" id="bpf:BpOF4_11485"/>
<dbReference type="Proteomes" id="UP000001544">
    <property type="component" value="Chromosome"/>
</dbReference>
<dbReference type="HOGENOM" id="CLU_2858456_0_0_9"/>
<keyword evidence="1" id="KW-1133">Transmembrane helix</keyword>
<evidence type="ECO:0000256" key="1">
    <source>
        <dbReference type="SAM" id="Phobius"/>
    </source>
</evidence>
<organism evidence="2 3">
    <name type="scientific">Alkalihalophilus pseudofirmus (strain ATCC BAA-2126 / JCM 17055 / OF4)</name>
    <name type="common">Bacillus pseudofirmus</name>
    <dbReference type="NCBI Taxonomy" id="398511"/>
    <lineage>
        <taxon>Bacteria</taxon>
        <taxon>Bacillati</taxon>
        <taxon>Bacillota</taxon>
        <taxon>Bacilli</taxon>
        <taxon>Bacillales</taxon>
        <taxon>Bacillaceae</taxon>
        <taxon>Alkalihalophilus</taxon>
    </lineage>
</organism>